<organism evidence="2 3">
    <name type="scientific">Actinomadura algeriensis</name>
    <dbReference type="NCBI Taxonomy" id="1679523"/>
    <lineage>
        <taxon>Bacteria</taxon>
        <taxon>Bacillati</taxon>
        <taxon>Actinomycetota</taxon>
        <taxon>Actinomycetes</taxon>
        <taxon>Streptosporangiales</taxon>
        <taxon>Thermomonosporaceae</taxon>
        <taxon>Actinomadura</taxon>
    </lineage>
</organism>
<dbReference type="Proteomes" id="UP000627838">
    <property type="component" value="Unassembled WGS sequence"/>
</dbReference>
<feature type="region of interest" description="Disordered" evidence="1">
    <location>
        <begin position="1"/>
        <end position="28"/>
    </location>
</feature>
<accession>A0ABR9K0F9</accession>
<protein>
    <submittedName>
        <fullName evidence="2">Uncharacterized protein</fullName>
    </submittedName>
</protein>
<evidence type="ECO:0000256" key="1">
    <source>
        <dbReference type="SAM" id="MobiDB-lite"/>
    </source>
</evidence>
<gene>
    <name evidence="2" type="ORF">H4W34_005678</name>
</gene>
<proteinExistence type="predicted"/>
<keyword evidence="3" id="KW-1185">Reference proteome</keyword>
<evidence type="ECO:0000313" key="3">
    <source>
        <dbReference type="Proteomes" id="UP000627838"/>
    </source>
</evidence>
<reference evidence="2 3" key="1">
    <citation type="submission" date="2020-10" db="EMBL/GenBank/DDBJ databases">
        <title>Sequencing the genomes of 1000 actinobacteria strains.</title>
        <authorList>
            <person name="Klenk H.-P."/>
        </authorList>
    </citation>
    <scope>NUCLEOTIDE SEQUENCE [LARGE SCALE GENOMIC DNA]</scope>
    <source>
        <strain evidence="2 3">DSM 46744</strain>
    </source>
</reference>
<evidence type="ECO:0000313" key="2">
    <source>
        <dbReference type="EMBL" id="MBE1535845.1"/>
    </source>
</evidence>
<name>A0ABR9K0F9_9ACTN</name>
<comment type="caution">
    <text evidence="2">The sequence shown here is derived from an EMBL/GenBank/DDBJ whole genome shotgun (WGS) entry which is preliminary data.</text>
</comment>
<dbReference type="EMBL" id="JADBDZ010000001">
    <property type="protein sequence ID" value="MBE1535845.1"/>
    <property type="molecule type" value="Genomic_DNA"/>
</dbReference>
<sequence>MREQHGHRFLDRHTGDTRDHDRGYRPEPRTVTYRTVTLTECAPEPRFARR</sequence>